<evidence type="ECO:0000256" key="3">
    <source>
        <dbReference type="ARBA" id="ARBA00022490"/>
    </source>
</evidence>
<dbReference type="GO" id="GO:0032196">
    <property type="term" value="P:transposition"/>
    <property type="evidence" value="ECO:0007669"/>
    <property type="project" value="UniProtKB-KW"/>
</dbReference>
<evidence type="ECO:0000256" key="7">
    <source>
        <dbReference type="ARBA" id="ARBA00022722"/>
    </source>
</evidence>
<keyword evidence="8" id="KW-0479">Metal-binding</keyword>
<keyword evidence="12" id="KW-0694">RNA-binding</keyword>
<dbReference type="InterPro" id="IPR012337">
    <property type="entry name" value="RNaseH-like_sf"/>
</dbReference>
<evidence type="ECO:0000256" key="18">
    <source>
        <dbReference type="ARBA" id="ARBA00025590"/>
    </source>
</evidence>
<evidence type="ECO:0000256" key="12">
    <source>
        <dbReference type="ARBA" id="ARBA00022884"/>
    </source>
</evidence>
<evidence type="ECO:0000256" key="5">
    <source>
        <dbReference type="ARBA" id="ARBA00022679"/>
    </source>
</evidence>
<keyword evidence="9" id="KW-0255">Endonuclease</keyword>
<name>A0A642UWA0_9ASCO</name>
<keyword evidence="16" id="KW-0238">DNA-binding</keyword>
<evidence type="ECO:0000256" key="9">
    <source>
        <dbReference type="ARBA" id="ARBA00022759"/>
    </source>
</evidence>
<dbReference type="GO" id="GO:0005737">
    <property type="term" value="C:cytoplasm"/>
    <property type="evidence" value="ECO:0007669"/>
    <property type="project" value="UniProtKB-SubCell"/>
</dbReference>
<evidence type="ECO:0000256" key="10">
    <source>
        <dbReference type="ARBA" id="ARBA00022801"/>
    </source>
</evidence>
<comment type="function">
    <text evidence="19">Integrase (IN) targets the VLP to the nucleus, where a subparticle preintegration complex (PIC) containing at least integrase and the newly synthesized dsDNA copy of the retrotransposon must transit the nuclear membrane. Once in the nucleus, integrase performs the integration of the dsDNA into the host genome.</text>
</comment>
<evidence type="ECO:0000256" key="17">
    <source>
        <dbReference type="ARBA" id="ARBA00023172"/>
    </source>
</evidence>
<proteinExistence type="predicted"/>
<keyword evidence="5" id="KW-0808">Transferase</keyword>
<evidence type="ECO:0000256" key="6">
    <source>
        <dbReference type="ARBA" id="ARBA00022695"/>
    </source>
</evidence>
<accession>A0A642UWA0</accession>
<dbReference type="Gene3D" id="3.30.420.10">
    <property type="entry name" value="Ribonuclease H-like superfamily/Ribonuclease H"/>
    <property type="match status" value="1"/>
</dbReference>
<dbReference type="InterPro" id="IPR036397">
    <property type="entry name" value="RNaseH_sf"/>
</dbReference>
<evidence type="ECO:0000256" key="21">
    <source>
        <dbReference type="ARBA" id="ARBA00049244"/>
    </source>
</evidence>
<evidence type="ECO:0000256" key="1">
    <source>
        <dbReference type="ARBA" id="ARBA00000077"/>
    </source>
</evidence>
<dbReference type="InterPro" id="IPR001584">
    <property type="entry name" value="Integrase_cat-core"/>
</dbReference>
<keyword evidence="13" id="KW-0229">DNA integration</keyword>
<evidence type="ECO:0000256" key="14">
    <source>
        <dbReference type="ARBA" id="ARBA00022918"/>
    </source>
</evidence>
<organism evidence="23 24">
    <name type="scientific">Trichomonascus ciferrii</name>
    <dbReference type="NCBI Taxonomy" id="44093"/>
    <lineage>
        <taxon>Eukaryota</taxon>
        <taxon>Fungi</taxon>
        <taxon>Dikarya</taxon>
        <taxon>Ascomycota</taxon>
        <taxon>Saccharomycotina</taxon>
        <taxon>Dipodascomycetes</taxon>
        <taxon>Dipodascales</taxon>
        <taxon>Trichomonascaceae</taxon>
        <taxon>Trichomonascus</taxon>
        <taxon>Trichomonascus ciferrii complex</taxon>
    </lineage>
</organism>
<dbReference type="GO" id="GO:0006310">
    <property type="term" value="P:DNA recombination"/>
    <property type="evidence" value="ECO:0007669"/>
    <property type="project" value="UniProtKB-KW"/>
</dbReference>
<dbReference type="InterPro" id="IPR039537">
    <property type="entry name" value="Retrotran_Ty1/copia-like"/>
</dbReference>
<sequence>MHIKFKNNGDYRVGKIRSDNGGEFTSAYQDGELSKLFIDHQLTVPSTPEQNGIAERFNRTVREKAKSMMFHANLQRSFGGKPSFMLPMSTILCHTRRLLCGDKALGTPAYRMCDDEALGTPAYRRCAVSRNSTSGVTDDGGR</sequence>
<keyword evidence="11" id="KW-0460">Magnesium</keyword>
<evidence type="ECO:0000256" key="13">
    <source>
        <dbReference type="ARBA" id="ARBA00022908"/>
    </source>
</evidence>
<evidence type="ECO:0000313" key="23">
    <source>
        <dbReference type="EMBL" id="KAA8906876.1"/>
    </source>
</evidence>
<dbReference type="Proteomes" id="UP000761534">
    <property type="component" value="Unassembled WGS sequence"/>
</dbReference>
<comment type="catalytic activity">
    <reaction evidence="21">
        <text>DNA(n) + a 2'-deoxyribonucleoside 5'-triphosphate = DNA(n+1) + diphosphate</text>
        <dbReference type="Rhea" id="RHEA:22508"/>
        <dbReference type="Rhea" id="RHEA-COMP:17339"/>
        <dbReference type="Rhea" id="RHEA-COMP:17340"/>
        <dbReference type="ChEBI" id="CHEBI:33019"/>
        <dbReference type="ChEBI" id="CHEBI:61560"/>
        <dbReference type="ChEBI" id="CHEBI:173112"/>
        <dbReference type="EC" id="2.7.7.7"/>
    </reaction>
</comment>
<evidence type="ECO:0000256" key="16">
    <source>
        <dbReference type="ARBA" id="ARBA00023125"/>
    </source>
</evidence>
<dbReference type="GO" id="GO:0004523">
    <property type="term" value="F:RNA-DNA hybrid ribonuclease activity"/>
    <property type="evidence" value="ECO:0007669"/>
    <property type="project" value="UniProtKB-EC"/>
</dbReference>
<gene>
    <name evidence="23" type="ORF">TRICI_005060</name>
</gene>
<dbReference type="GO" id="GO:0015074">
    <property type="term" value="P:DNA integration"/>
    <property type="evidence" value="ECO:0007669"/>
    <property type="project" value="UniProtKB-KW"/>
</dbReference>
<dbReference type="GO" id="GO:0046872">
    <property type="term" value="F:metal ion binding"/>
    <property type="evidence" value="ECO:0007669"/>
    <property type="project" value="UniProtKB-KW"/>
</dbReference>
<feature type="domain" description="Integrase catalytic" evidence="22">
    <location>
        <begin position="1"/>
        <end position="116"/>
    </location>
</feature>
<evidence type="ECO:0000256" key="4">
    <source>
        <dbReference type="ARBA" id="ARBA00022578"/>
    </source>
</evidence>
<evidence type="ECO:0000256" key="11">
    <source>
        <dbReference type="ARBA" id="ARBA00022842"/>
    </source>
</evidence>
<dbReference type="AlphaFoldDB" id="A0A642UWA0"/>
<dbReference type="VEuPathDB" id="FungiDB:TRICI_005060"/>
<keyword evidence="17" id="KW-0233">DNA recombination</keyword>
<dbReference type="GO" id="GO:0005634">
    <property type="term" value="C:nucleus"/>
    <property type="evidence" value="ECO:0007669"/>
    <property type="project" value="UniProtKB-ARBA"/>
</dbReference>
<dbReference type="GO" id="GO:0003887">
    <property type="term" value="F:DNA-directed DNA polymerase activity"/>
    <property type="evidence" value="ECO:0007669"/>
    <property type="project" value="UniProtKB-KW"/>
</dbReference>
<comment type="caution">
    <text evidence="23">The sequence shown here is derived from an EMBL/GenBank/DDBJ whole genome shotgun (WGS) entry which is preliminary data.</text>
</comment>
<comment type="catalytic activity">
    <reaction evidence="20">
        <text>DNA(n) + a 2'-deoxyribonucleoside 5'-triphosphate = DNA(n+1) + diphosphate</text>
        <dbReference type="Rhea" id="RHEA:22508"/>
        <dbReference type="Rhea" id="RHEA-COMP:17339"/>
        <dbReference type="Rhea" id="RHEA-COMP:17340"/>
        <dbReference type="ChEBI" id="CHEBI:33019"/>
        <dbReference type="ChEBI" id="CHEBI:61560"/>
        <dbReference type="ChEBI" id="CHEBI:173112"/>
        <dbReference type="EC" id="2.7.7.49"/>
    </reaction>
</comment>
<evidence type="ECO:0000256" key="15">
    <source>
        <dbReference type="ARBA" id="ARBA00022932"/>
    </source>
</evidence>
<keyword evidence="15" id="KW-0239">DNA-directed DNA polymerase</keyword>
<keyword evidence="6" id="KW-0548">Nucleotidyltransferase</keyword>
<keyword evidence="3" id="KW-0963">Cytoplasm</keyword>
<reference evidence="23" key="1">
    <citation type="journal article" date="2019" name="G3 (Bethesda)">
        <title>Genome Assemblies of Two Rare Opportunistic Yeast Pathogens: Diutina rugosa (syn. Candida rugosa) and Trichomonascus ciferrii (syn. Candida ciferrii).</title>
        <authorList>
            <person name="Mixao V."/>
            <person name="Saus E."/>
            <person name="Hansen A.P."/>
            <person name="Lass-Florl C."/>
            <person name="Gabaldon T."/>
        </authorList>
    </citation>
    <scope>NUCLEOTIDE SEQUENCE</scope>
    <source>
        <strain evidence="23">CBS 4856</strain>
    </source>
</reference>
<dbReference type="EMBL" id="SWFS01000389">
    <property type="protein sequence ID" value="KAA8906876.1"/>
    <property type="molecule type" value="Genomic_DNA"/>
</dbReference>
<comment type="function">
    <text evidence="18">Reverse transcriptase/ribonuclease H (RT) is a multifunctional enzyme that catalyzes the conversion of the retro-elements RNA genome into dsDNA within the VLP. The enzyme displays a DNA polymerase activity that can copy either DNA or RNA templates, and a ribonuclease H (RNase H) activity that cleaves the RNA strand of RNA-DNA heteroduplexes during plus-strand synthesis and hydrolyzes RNA primers. The conversion leads to a linear dsDNA copy of the retrotransposon that includes long terminal repeats (LTRs) at both ends.</text>
</comment>
<dbReference type="SUPFAM" id="SSF53098">
    <property type="entry name" value="Ribonuclease H-like"/>
    <property type="match status" value="1"/>
</dbReference>
<evidence type="ECO:0000256" key="20">
    <source>
        <dbReference type="ARBA" id="ARBA00048173"/>
    </source>
</evidence>
<protein>
    <recommendedName>
        <fullName evidence="22">Integrase catalytic domain-containing protein</fullName>
    </recommendedName>
</protein>
<keyword evidence="14" id="KW-0695">RNA-directed DNA polymerase</keyword>
<comment type="subcellular location">
    <subcellularLocation>
        <location evidence="2">Cytoplasm</location>
    </subcellularLocation>
</comment>
<evidence type="ECO:0000256" key="2">
    <source>
        <dbReference type="ARBA" id="ARBA00004496"/>
    </source>
</evidence>
<dbReference type="PANTHER" id="PTHR42648">
    <property type="entry name" value="TRANSPOSASE, PUTATIVE-RELATED"/>
    <property type="match status" value="1"/>
</dbReference>
<evidence type="ECO:0000313" key="24">
    <source>
        <dbReference type="Proteomes" id="UP000761534"/>
    </source>
</evidence>
<dbReference type="PANTHER" id="PTHR42648:SF11">
    <property type="entry name" value="TRANSPOSON TY4-P GAG-POL POLYPROTEIN"/>
    <property type="match status" value="1"/>
</dbReference>
<evidence type="ECO:0000259" key="22">
    <source>
        <dbReference type="PROSITE" id="PS50994"/>
    </source>
</evidence>
<keyword evidence="10" id="KW-0378">Hydrolase</keyword>
<dbReference type="GO" id="GO:0003964">
    <property type="term" value="F:RNA-directed DNA polymerase activity"/>
    <property type="evidence" value="ECO:0007669"/>
    <property type="project" value="UniProtKB-KW"/>
</dbReference>
<keyword evidence="24" id="KW-1185">Reference proteome</keyword>
<dbReference type="GO" id="GO:0003677">
    <property type="term" value="F:DNA binding"/>
    <property type="evidence" value="ECO:0007669"/>
    <property type="project" value="UniProtKB-KW"/>
</dbReference>
<dbReference type="OrthoDB" id="4095857at2759"/>
<evidence type="ECO:0000256" key="8">
    <source>
        <dbReference type="ARBA" id="ARBA00022723"/>
    </source>
</evidence>
<keyword evidence="4" id="KW-0815">Transposition</keyword>
<dbReference type="GO" id="GO:0003723">
    <property type="term" value="F:RNA binding"/>
    <property type="evidence" value="ECO:0007669"/>
    <property type="project" value="UniProtKB-KW"/>
</dbReference>
<comment type="catalytic activity">
    <reaction evidence="1">
        <text>Endonucleolytic cleavage to 5'-phosphomonoester.</text>
        <dbReference type="EC" id="3.1.26.4"/>
    </reaction>
</comment>
<evidence type="ECO:0000256" key="19">
    <source>
        <dbReference type="ARBA" id="ARBA00025615"/>
    </source>
</evidence>
<dbReference type="PROSITE" id="PS50994">
    <property type="entry name" value="INTEGRASE"/>
    <property type="match status" value="1"/>
</dbReference>
<keyword evidence="7" id="KW-0540">Nuclease</keyword>